<protein>
    <submittedName>
        <fullName evidence="2">Glycerophosphodiester phosphodiesterase</fullName>
    </submittedName>
</protein>
<dbReference type="Pfam" id="PF03009">
    <property type="entry name" value="GDPD"/>
    <property type="match status" value="1"/>
</dbReference>
<dbReference type="InterPro" id="IPR030395">
    <property type="entry name" value="GP_PDE_dom"/>
</dbReference>
<feature type="domain" description="GP-PDE" evidence="1">
    <location>
        <begin position="6"/>
        <end position="250"/>
    </location>
</feature>
<dbReference type="InterPro" id="IPR017946">
    <property type="entry name" value="PLC-like_Pdiesterase_TIM-brl"/>
</dbReference>
<evidence type="ECO:0000313" key="2">
    <source>
        <dbReference type="EMBL" id="GAA4404273.1"/>
    </source>
</evidence>
<dbReference type="PROSITE" id="PS51704">
    <property type="entry name" value="GP_PDE"/>
    <property type="match status" value="1"/>
</dbReference>
<dbReference type="PANTHER" id="PTHR46211">
    <property type="entry name" value="GLYCEROPHOSPHORYL DIESTER PHOSPHODIESTERASE"/>
    <property type="match status" value="1"/>
</dbReference>
<dbReference type="Gene3D" id="3.20.20.190">
    <property type="entry name" value="Phosphatidylinositol (PI) phosphodiesterase"/>
    <property type="match status" value="1"/>
</dbReference>
<dbReference type="Proteomes" id="UP001500635">
    <property type="component" value="Unassembled WGS sequence"/>
</dbReference>
<proteinExistence type="predicted"/>
<evidence type="ECO:0000259" key="1">
    <source>
        <dbReference type="PROSITE" id="PS51704"/>
    </source>
</evidence>
<sequence length="253" mass="26678">MIGRAPCIVAHRGASGDHAEHTMTAFEAAVAAGADAIECDVRLTRDQHLVCLHDRTVERTSDGTGAVSELDLADLRAMDFGSWKAGVPATVVTLDELIELTTGGPRRVQLFVETKHPVRFGALVEQKLVATLHRHGLADPGASDHPVTVISFSASAVWRIGRNAPQIPTVLLGEASHLLGGGAATAVRAHGIGPSITSLRERPDTVAKARAAGRSTYCWTVDSETDFAMCCGLGVDQIATNHPARARAWLATG</sequence>
<organism evidence="2 3">
    <name type="scientific">Tsukamurella soli</name>
    <dbReference type="NCBI Taxonomy" id="644556"/>
    <lineage>
        <taxon>Bacteria</taxon>
        <taxon>Bacillati</taxon>
        <taxon>Actinomycetota</taxon>
        <taxon>Actinomycetes</taxon>
        <taxon>Mycobacteriales</taxon>
        <taxon>Tsukamurellaceae</taxon>
        <taxon>Tsukamurella</taxon>
    </lineage>
</organism>
<keyword evidence="3" id="KW-1185">Reference proteome</keyword>
<dbReference type="RefSeq" id="WP_345000670.1">
    <property type="nucleotide sequence ID" value="NZ_BAABFR010000120.1"/>
</dbReference>
<dbReference type="PANTHER" id="PTHR46211:SF13">
    <property type="entry name" value="GLYCEROPHOSPHODIESTER PHOSPHODIESTERASE 1-RELATED"/>
    <property type="match status" value="1"/>
</dbReference>
<evidence type="ECO:0000313" key="3">
    <source>
        <dbReference type="Proteomes" id="UP001500635"/>
    </source>
</evidence>
<reference evidence="3" key="1">
    <citation type="journal article" date="2019" name="Int. J. Syst. Evol. Microbiol.">
        <title>The Global Catalogue of Microorganisms (GCM) 10K type strain sequencing project: providing services to taxonomists for standard genome sequencing and annotation.</title>
        <authorList>
            <consortium name="The Broad Institute Genomics Platform"/>
            <consortium name="The Broad Institute Genome Sequencing Center for Infectious Disease"/>
            <person name="Wu L."/>
            <person name="Ma J."/>
        </authorList>
    </citation>
    <scope>NUCLEOTIDE SEQUENCE [LARGE SCALE GENOMIC DNA]</scope>
    <source>
        <strain evidence="3">JCM 17688</strain>
    </source>
</reference>
<name>A0ABP8KCS5_9ACTN</name>
<comment type="caution">
    <text evidence="2">The sequence shown here is derived from an EMBL/GenBank/DDBJ whole genome shotgun (WGS) entry which is preliminary data.</text>
</comment>
<gene>
    <name evidence="2" type="ORF">GCM10023147_46510</name>
</gene>
<dbReference type="EMBL" id="BAABFR010000120">
    <property type="protein sequence ID" value="GAA4404273.1"/>
    <property type="molecule type" value="Genomic_DNA"/>
</dbReference>
<accession>A0ABP8KCS5</accession>
<dbReference type="SUPFAM" id="SSF51695">
    <property type="entry name" value="PLC-like phosphodiesterases"/>
    <property type="match status" value="1"/>
</dbReference>